<name>A0A949PKA1_9HYPH</name>
<organism evidence="1 2">
    <name type="scientific">Falsochrobactrum tianjinense</name>
    <dbReference type="NCBI Taxonomy" id="2706015"/>
    <lineage>
        <taxon>Bacteria</taxon>
        <taxon>Pseudomonadati</taxon>
        <taxon>Pseudomonadota</taxon>
        <taxon>Alphaproteobacteria</taxon>
        <taxon>Hyphomicrobiales</taxon>
        <taxon>Brucellaceae</taxon>
        <taxon>Falsochrobactrum</taxon>
    </lineage>
</organism>
<accession>A0A949PKA1</accession>
<dbReference type="EMBL" id="JAHRVA010000001">
    <property type="protein sequence ID" value="MBV2141962.1"/>
    <property type="molecule type" value="Genomic_DNA"/>
</dbReference>
<dbReference type="Proteomes" id="UP000752297">
    <property type="component" value="Unassembled WGS sequence"/>
</dbReference>
<keyword evidence="2" id="KW-1185">Reference proteome</keyword>
<comment type="caution">
    <text evidence="1">The sequence shown here is derived from an EMBL/GenBank/DDBJ whole genome shotgun (WGS) entry which is preliminary data.</text>
</comment>
<sequence>MDTPNIADWPIPGRRWRSFEAEPLRMTTYRYDSRLPSTIWKEGFNGITYSNKGLPRFVQFGRNTVFSAGSRAGVQRYLEEDWNCFRFDGDGISHRWRNLRTKRIGADEFLDTELKAPHLYRIKTDTHNAIPFKDFHEEFGGAFTKYSVTGGPKDILQKETVLDNMIMPANRKNPFFRHYDDSIRKAYSPNDEVHIKGSVVKASRANPGQGIEYAGMEYLDLEVETYTIL</sequence>
<reference evidence="1 2" key="1">
    <citation type="submission" date="2021-06" db="EMBL/GenBank/DDBJ databases">
        <title>Falsochrobactrum tianjin sp.nov., a new petroleum-degrading bacteria isolated from oily soils.</title>
        <authorList>
            <person name="Chen G."/>
            <person name="Chen H."/>
            <person name="Tian J."/>
            <person name="Qing J."/>
            <person name="Zhong L."/>
            <person name="Ma W."/>
            <person name="Song Y."/>
            <person name="Cui X."/>
            <person name="Yan B."/>
        </authorList>
    </citation>
    <scope>NUCLEOTIDE SEQUENCE [LARGE SCALE GENOMIC DNA]</scope>
    <source>
        <strain evidence="1 2">TDYN1</strain>
    </source>
</reference>
<protein>
    <submittedName>
        <fullName evidence="1">Uncharacterized protein</fullName>
    </submittedName>
</protein>
<evidence type="ECO:0000313" key="1">
    <source>
        <dbReference type="EMBL" id="MBV2141962.1"/>
    </source>
</evidence>
<dbReference type="AlphaFoldDB" id="A0A949PKA1"/>
<dbReference type="RefSeq" id="WP_217675991.1">
    <property type="nucleotide sequence ID" value="NZ_JAHRVA010000001.1"/>
</dbReference>
<proteinExistence type="predicted"/>
<evidence type="ECO:0000313" key="2">
    <source>
        <dbReference type="Proteomes" id="UP000752297"/>
    </source>
</evidence>
<gene>
    <name evidence="1" type="ORF">KUG47_00440</name>
</gene>